<keyword evidence="4" id="KW-1185">Reference proteome</keyword>
<evidence type="ECO:0000256" key="1">
    <source>
        <dbReference type="ARBA" id="ARBA00010520"/>
    </source>
</evidence>
<evidence type="ECO:0000256" key="2">
    <source>
        <dbReference type="RuleBase" id="RU363120"/>
    </source>
</evidence>
<proteinExistence type="inferred from homology"/>
<dbReference type="PANTHER" id="PTHR34804:SF5">
    <property type="entry name" value="CAMP-REGULATED PHOSPHOPROTEIN 19-RELATED PROTEIN"/>
    <property type="match status" value="1"/>
</dbReference>
<comment type="similarity">
    <text evidence="1 2">Belongs to the endosulfine family.</text>
</comment>
<name>A0ABQ7YR52_BRANA</name>
<dbReference type="Proteomes" id="UP000824890">
    <property type="component" value="Unassembled WGS sequence"/>
</dbReference>
<protein>
    <submittedName>
        <fullName evidence="3">Uncharacterized protein</fullName>
    </submittedName>
</protein>
<organism evidence="3 4">
    <name type="scientific">Brassica napus</name>
    <name type="common">Rape</name>
    <dbReference type="NCBI Taxonomy" id="3708"/>
    <lineage>
        <taxon>Eukaryota</taxon>
        <taxon>Viridiplantae</taxon>
        <taxon>Streptophyta</taxon>
        <taxon>Embryophyta</taxon>
        <taxon>Tracheophyta</taxon>
        <taxon>Spermatophyta</taxon>
        <taxon>Magnoliopsida</taxon>
        <taxon>eudicotyledons</taxon>
        <taxon>Gunneridae</taxon>
        <taxon>Pentapetalae</taxon>
        <taxon>rosids</taxon>
        <taxon>malvids</taxon>
        <taxon>Brassicales</taxon>
        <taxon>Brassicaceae</taxon>
        <taxon>Brassiceae</taxon>
        <taxon>Brassica</taxon>
    </lineage>
</organism>
<gene>
    <name evidence="3" type="ORF">HID58_077722</name>
</gene>
<sequence length="159" mass="18306">MATENNRADEIVFSQEREATSGANKYGGLVPKKKPLISQPKRAFFDSADWVLHKQQASADERTIEAIESLRPKLVRTPHKQLPPRGPTFLTGQENLVRICYQYEKIKCYFHIMFMSLMFNGELKKSFKFTDIFELLGQTDVEMESGWFGVSLLACFMFP</sequence>
<dbReference type="Pfam" id="PF04667">
    <property type="entry name" value="Endosulfine"/>
    <property type="match status" value="1"/>
</dbReference>
<dbReference type="PANTHER" id="PTHR34804">
    <property type="entry name" value="CAMP-REGULATED PHOSPHOPROTEIN 19-RELATED PROTEIN"/>
    <property type="match status" value="1"/>
</dbReference>
<dbReference type="InterPro" id="IPR006760">
    <property type="entry name" value="Endosulphine"/>
</dbReference>
<accession>A0ABQ7YR52</accession>
<reference evidence="3 4" key="1">
    <citation type="submission" date="2021-05" db="EMBL/GenBank/DDBJ databases">
        <title>Genome Assembly of Synthetic Allotetraploid Brassica napus Reveals Homoeologous Exchanges between Subgenomes.</title>
        <authorList>
            <person name="Davis J.T."/>
        </authorList>
    </citation>
    <scope>NUCLEOTIDE SEQUENCE [LARGE SCALE GENOMIC DNA]</scope>
    <source>
        <strain evidence="4">cv. Da-Ae</strain>
        <tissue evidence="3">Seedling</tissue>
    </source>
</reference>
<comment type="caution">
    <text evidence="3">The sequence shown here is derived from an EMBL/GenBank/DDBJ whole genome shotgun (WGS) entry which is preliminary data.</text>
</comment>
<evidence type="ECO:0000313" key="3">
    <source>
        <dbReference type="EMBL" id="KAH0870700.1"/>
    </source>
</evidence>
<evidence type="ECO:0000313" key="4">
    <source>
        <dbReference type="Proteomes" id="UP000824890"/>
    </source>
</evidence>
<dbReference type="EMBL" id="JAGKQM010000017">
    <property type="protein sequence ID" value="KAH0870700.1"/>
    <property type="molecule type" value="Genomic_DNA"/>
</dbReference>